<proteinExistence type="inferred from homology"/>
<organism evidence="4 5">
    <name type="scientific">Rasamsonia emersonii (strain ATCC 16479 / CBS 393.64 / IMI 116815)</name>
    <dbReference type="NCBI Taxonomy" id="1408163"/>
    <lineage>
        <taxon>Eukaryota</taxon>
        <taxon>Fungi</taxon>
        <taxon>Dikarya</taxon>
        <taxon>Ascomycota</taxon>
        <taxon>Pezizomycotina</taxon>
        <taxon>Eurotiomycetes</taxon>
        <taxon>Eurotiomycetidae</taxon>
        <taxon>Eurotiales</taxon>
        <taxon>Trichocomaceae</taxon>
        <taxon>Rasamsonia</taxon>
    </lineage>
</organism>
<dbReference type="GO" id="GO:0016491">
    <property type="term" value="F:oxidoreductase activity"/>
    <property type="evidence" value="ECO:0007669"/>
    <property type="project" value="UniProtKB-KW"/>
</dbReference>
<evidence type="ECO:0000256" key="1">
    <source>
        <dbReference type="ARBA" id="ARBA00006484"/>
    </source>
</evidence>
<comment type="similarity">
    <text evidence="1">Belongs to the short-chain dehydrogenases/reductases (SDR) family.</text>
</comment>
<accession>A0A0F4Z4E5</accession>
<feature type="region of interest" description="Disordered" evidence="3">
    <location>
        <begin position="35"/>
        <end position="56"/>
    </location>
</feature>
<feature type="region of interest" description="Disordered" evidence="3">
    <location>
        <begin position="355"/>
        <end position="385"/>
    </location>
</feature>
<dbReference type="Proteomes" id="UP000053958">
    <property type="component" value="Unassembled WGS sequence"/>
</dbReference>
<dbReference type="InterPro" id="IPR002347">
    <property type="entry name" value="SDR_fam"/>
</dbReference>
<dbReference type="GeneID" id="25312619"/>
<feature type="region of interest" description="Disordered" evidence="3">
    <location>
        <begin position="91"/>
        <end position="136"/>
    </location>
</feature>
<reference evidence="4 5" key="1">
    <citation type="submission" date="2015-04" db="EMBL/GenBank/DDBJ databases">
        <authorList>
            <person name="Heijne W.H."/>
            <person name="Fedorova N.D."/>
            <person name="Nierman W.C."/>
            <person name="Vollebregt A.W."/>
            <person name="Zhao Z."/>
            <person name="Wu L."/>
            <person name="Kumar M."/>
            <person name="Stam H."/>
            <person name="van den Berg M.A."/>
            <person name="Pel H.J."/>
        </authorList>
    </citation>
    <scope>NUCLEOTIDE SEQUENCE [LARGE SCALE GENOMIC DNA]</scope>
    <source>
        <strain evidence="4 5">CBS 393.64</strain>
    </source>
</reference>
<dbReference type="RefSeq" id="XP_013331999.1">
    <property type="nucleotide sequence ID" value="XM_013476545.1"/>
</dbReference>
<gene>
    <name evidence="4" type="ORF">T310_0565</name>
</gene>
<dbReference type="OrthoDB" id="1933717at2759"/>
<feature type="compositionally biased region" description="Low complexity" evidence="3">
    <location>
        <begin position="92"/>
        <end position="113"/>
    </location>
</feature>
<name>A0A0F4Z4E5_RASE3</name>
<dbReference type="AlphaFoldDB" id="A0A0F4Z4E5"/>
<dbReference type="SUPFAM" id="SSF51735">
    <property type="entry name" value="NAD(P)-binding Rossmann-fold domains"/>
    <property type="match status" value="1"/>
</dbReference>
<keyword evidence="5" id="KW-1185">Reference proteome</keyword>
<keyword evidence="2" id="KW-0560">Oxidoreductase</keyword>
<protein>
    <submittedName>
        <fullName evidence="4">Short chain dehydrogenase/reductase family protein</fullName>
    </submittedName>
</protein>
<dbReference type="InterPro" id="IPR036291">
    <property type="entry name" value="NAD(P)-bd_dom_sf"/>
</dbReference>
<evidence type="ECO:0000256" key="3">
    <source>
        <dbReference type="SAM" id="MobiDB-lite"/>
    </source>
</evidence>
<dbReference type="PANTHER" id="PTHR43976:SF16">
    <property type="entry name" value="SHORT-CHAIN DEHYDROGENASE_REDUCTASE FAMILY PROTEIN"/>
    <property type="match status" value="1"/>
</dbReference>
<dbReference type="Pfam" id="PF00106">
    <property type="entry name" value="adh_short"/>
    <property type="match status" value="1"/>
</dbReference>
<evidence type="ECO:0000313" key="4">
    <source>
        <dbReference type="EMBL" id="KKA25387.1"/>
    </source>
</evidence>
<dbReference type="STRING" id="1408163.A0A0F4Z4E5"/>
<evidence type="ECO:0000256" key="2">
    <source>
        <dbReference type="ARBA" id="ARBA00023002"/>
    </source>
</evidence>
<sequence>MEVDSNSRSAPAPVCAAFAQASCAVPGEIGRRLRREDKKKGKERRRQHVPDGSGAVGRLDWRYRTLKKRAGASRLEPAARALCRLRRPPLNPTLRAPLKQPRSTVVTVSTHTSARGSRNALAGPSPSSPRSHFPTHSEPRVWLISSGDSPLGISLTRQLLAHGDCVVSGLVPSNLLRDENRREQFEDFLAEVERNKEDDWKIYSDTTHEAIVGTVEELAASRTTLSLVRDQFETNYFGPVNIIKSALPHMRRQKSGHIMVLSGITAHIGTPGLGVYCASEWALEGYCDSIAYEIAPFNIKVSILQCSIEIRILTNLITSVPPILPAYSAPTNHAPLFRNILNGLLSRLPQADLEAASPANSGDSASSSTNIANGQDPTPDGSRRYLPFSAPEVVSMYPPLSAAHLEALTAETVHAITAIGGHENPPSRHIIGQEGVASVKEKLKTVSEELEDFIQASCAVDITSNDNPTQDLSQEGM</sequence>
<evidence type="ECO:0000313" key="5">
    <source>
        <dbReference type="Proteomes" id="UP000053958"/>
    </source>
</evidence>
<comment type="caution">
    <text evidence="4">The sequence shown here is derived from an EMBL/GenBank/DDBJ whole genome shotgun (WGS) entry which is preliminary data.</text>
</comment>
<feature type="compositionally biased region" description="Low complexity" evidence="3">
    <location>
        <begin position="355"/>
        <end position="368"/>
    </location>
</feature>
<dbReference type="PANTHER" id="PTHR43976">
    <property type="entry name" value="SHORT CHAIN DEHYDROGENASE"/>
    <property type="match status" value="1"/>
</dbReference>
<dbReference type="InterPro" id="IPR051911">
    <property type="entry name" value="SDR_oxidoreductase"/>
</dbReference>
<dbReference type="Gene3D" id="3.40.50.720">
    <property type="entry name" value="NAD(P)-binding Rossmann-like Domain"/>
    <property type="match status" value="1"/>
</dbReference>
<dbReference type="EMBL" id="LASV01000023">
    <property type="protein sequence ID" value="KKA25387.1"/>
    <property type="molecule type" value="Genomic_DNA"/>
</dbReference>